<comment type="similarity">
    <text evidence="2 9">Belongs to the chondroitin N-acetylgalactosaminyltransferase family.</text>
</comment>
<dbReference type="EC" id="2.4.1.-" evidence="9"/>
<keyword evidence="4 9" id="KW-0812">Transmembrane</keyword>
<reference evidence="10" key="2">
    <citation type="submission" date="2025-08" db="UniProtKB">
        <authorList>
            <consortium name="Ensembl"/>
        </authorList>
    </citation>
    <scope>IDENTIFICATION</scope>
</reference>
<comment type="subcellular location">
    <subcellularLocation>
        <location evidence="1 9">Golgi apparatus</location>
        <location evidence="1 9">Golgi stack membrane</location>
        <topology evidence="1 9">Single-pass type II membrane protein</topology>
    </subcellularLocation>
</comment>
<reference evidence="11" key="1">
    <citation type="journal article" date="2002" name="Science">
        <title>The draft genome of Ciona intestinalis: insights into chordate and vertebrate origins.</title>
        <authorList>
            <person name="Dehal P."/>
            <person name="Satou Y."/>
            <person name="Campbell R.K."/>
            <person name="Chapman J."/>
            <person name="Degnan B."/>
            <person name="De Tomaso A."/>
            <person name="Davidson B."/>
            <person name="Di Gregorio A."/>
            <person name="Gelpke M."/>
            <person name="Goodstein D.M."/>
            <person name="Harafuji N."/>
            <person name="Hastings K.E."/>
            <person name="Ho I."/>
            <person name="Hotta K."/>
            <person name="Huang W."/>
            <person name="Kawashima T."/>
            <person name="Lemaire P."/>
            <person name="Martinez D."/>
            <person name="Meinertzhagen I.A."/>
            <person name="Necula S."/>
            <person name="Nonaka M."/>
            <person name="Putnam N."/>
            <person name="Rash S."/>
            <person name="Saiga H."/>
            <person name="Satake M."/>
            <person name="Terry A."/>
            <person name="Yamada L."/>
            <person name="Wang H.G."/>
            <person name="Awazu S."/>
            <person name="Azumi K."/>
            <person name="Boore J."/>
            <person name="Branno M."/>
            <person name="Chin-Bow S."/>
            <person name="DeSantis R."/>
            <person name="Doyle S."/>
            <person name="Francino P."/>
            <person name="Keys D.N."/>
            <person name="Haga S."/>
            <person name="Hayashi H."/>
            <person name="Hino K."/>
            <person name="Imai K.S."/>
            <person name="Inaba K."/>
            <person name="Kano S."/>
            <person name="Kobayashi K."/>
            <person name="Kobayashi M."/>
            <person name="Lee B.I."/>
            <person name="Makabe K.W."/>
            <person name="Manohar C."/>
            <person name="Matassi G."/>
            <person name="Medina M."/>
            <person name="Mochizuki Y."/>
            <person name="Mount S."/>
            <person name="Morishita T."/>
            <person name="Miura S."/>
            <person name="Nakayama A."/>
            <person name="Nishizaka S."/>
            <person name="Nomoto H."/>
            <person name="Ohta F."/>
            <person name="Oishi K."/>
            <person name="Rigoutsos I."/>
            <person name="Sano M."/>
            <person name="Sasaki A."/>
            <person name="Sasakura Y."/>
            <person name="Shoguchi E."/>
            <person name="Shin-i T."/>
            <person name="Spagnuolo A."/>
            <person name="Stainier D."/>
            <person name="Suzuki M.M."/>
            <person name="Tassy O."/>
            <person name="Takatori N."/>
            <person name="Tokuoka M."/>
            <person name="Yagi K."/>
            <person name="Yoshizaki F."/>
            <person name="Wada S."/>
            <person name="Zhang C."/>
            <person name="Hyatt P.D."/>
            <person name="Larimer F."/>
            <person name="Detter C."/>
            <person name="Doggett N."/>
            <person name="Glavina T."/>
            <person name="Hawkins T."/>
            <person name="Richardson P."/>
            <person name="Lucas S."/>
            <person name="Kohara Y."/>
            <person name="Levine M."/>
            <person name="Satoh N."/>
            <person name="Rokhsar D.S."/>
        </authorList>
    </citation>
    <scope>NUCLEOTIDE SEQUENCE [LARGE SCALE GENOMIC DNA]</scope>
</reference>
<dbReference type="PANTHER" id="PTHR12369">
    <property type="entry name" value="CHONDROITIN SYNTHASE"/>
    <property type="match status" value="1"/>
</dbReference>
<evidence type="ECO:0000256" key="3">
    <source>
        <dbReference type="ARBA" id="ARBA00022679"/>
    </source>
</evidence>
<dbReference type="InterPro" id="IPR008428">
    <property type="entry name" value="Chond_GalNAc"/>
</dbReference>
<evidence type="ECO:0000256" key="7">
    <source>
        <dbReference type="ARBA" id="ARBA00023034"/>
    </source>
</evidence>
<name>F6S473_CIOIN</name>
<reference evidence="10" key="3">
    <citation type="submission" date="2025-09" db="UniProtKB">
        <authorList>
            <consortium name="Ensembl"/>
        </authorList>
    </citation>
    <scope>IDENTIFICATION</scope>
</reference>
<evidence type="ECO:0000256" key="4">
    <source>
        <dbReference type="ARBA" id="ARBA00022692"/>
    </source>
</evidence>
<evidence type="ECO:0000256" key="8">
    <source>
        <dbReference type="ARBA" id="ARBA00023136"/>
    </source>
</evidence>
<keyword evidence="5 9" id="KW-0735">Signal-anchor</keyword>
<dbReference type="Gene3D" id="3.90.550.50">
    <property type="match status" value="1"/>
</dbReference>
<dbReference type="InterPro" id="IPR051227">
    <property type="entry name" value="CS_glycosyltransferase"/>
</dbReference>
<evidence type="ECO:0000256" key="6">
    <source>
        <dbReference type="ARBA" id="ARBA00022989"/>
    </source>
</evidence>
<organism evidence="10 11">
    <name type="scientific">Ciona intestinalis</name>
    <name type="common">Transparent sea squirt</name>
    <name type="synonym">Ascidia intestinalis</name>
    <dbReference type="NCBI Taxonomy" id="7719"/>
    <lineage>
        <taxon>Eukaryota</taxon>
        <taxon>Metazoa</taxon>
        <taxon>Chordata</taxon>
        <taxon>Tunicata</taxon>
        <taxon>Ascidiacea</taxon>
        <taxon>Phlebobranchia</taxon>
        <taxon>Cionidae</taxon>
        <taxon>Ciona</taxon>
    </lineage>
</organism>
<accession>F6S473</accession>
<dbReference type="Pfam" id="PF05679">
    <property type="entry name" value="CHGN"/>
    <property type="match status" value="1"/>
</dbReference>
<dbReference type="GeneTree" id="ENSGT01050000244857"/>
<evidence type="ECO:0000256" key="2">
    <source>
        <dbReference type="ARBA" id="ARBA00009239"/>
    </source>
</evidence>
<dbReference type="Ensembl" id="ENSCINT00000028688.2">
    <property type="protein sequence ID" value="ENSCINP00000028442.2"/>
    <property type="gene ID" value="ENSCING00000016407.2"/>
</dbReference>
<evidence type="ECO:0000256" key="5">
    <source>
        <dbReference type="ARBA" id="ARBA00022968"/>
    </source>
</evidence>
<dbReference type="GO" id="GO:0032580">
    <property type="term" value="C:Golgi cisterna membrane"/>
    <property type="evidence" value="ECO:0007669"/>
    <property type="project" value="UniProtKB-SubCell"/>
</dbReference>
<dbReference type="HOGENOM" id="CLU_374916_0_0_1"/>
<dbReference type="GO" id="GO:0047238">
    <property type="term" value="F:glucuronosyl-N-acetylgalactosaminyl-proteoglycan 4-beta-N-acetylgalactosaminyltransferase activity"/>
    <property type="evidence" value="ECO:0000318"/>
    <property type="project" value="GO_Central"/>
</dbReference>
<dbReference type="GO" id="GO:0050650">
    <property type="term" value="P:chondroitin sulfate proteoglycan biosynthetic process"/>
    <property type="evidence" value="ECO:0000318"/>
    <property type="project" value="GO_Central"/>
</dbReference>
<keyword evidence="7 9" id="KW-0333">Golgi apparatus</keyword>
<dbReference type="Proteomes" id="UP000008144">
    <property type="component" value="Unassembled WGS sequence"/>
</dbReference>
<proteinExistence type="inferred from homology"/>
<keyword evidence="11" id="KW-1185">Reference proteome</keyword>
<keyword evidence="3 9" id="KW-0808">Transferase</keyword>
<feature type="transmembrane region" description="Helical" evidence="9">
    <location>
        <begin position="114"/>
        <end position="132"/>
    </location>
</feature>
<protein>
    <recommendedName>
        <fullName evidence="9">Hexosyltransferase</fullName>
        <ecNumber evidence="9">2.4.1.-</ecNumber>
    </recommendedName>
</protein>
<dbReference type="STRING" id="7719.ENSCINP00000028442"/>
<evidence type="ECO:0000256" key="1">
    <source>
        <dbReference type="ARBA" id="ARBA00004447"/>
    </source>
</evidence>
<dbReference type="AlphaFoldDB" id="F6S473"/>
<evidence type="ECO:0000313" key="10">
    <source>
        <dbReference type="Ensembl" id="ENSCINP00000028442.2"/>
    </source>
</evidence>
<sequence>MSGVHPASTVGYTSTAGDWLYGSEGNQDIQLSPAKSPDKKKVQLKDPDRCFPVKVAVESSRLFDKSSSTNYQLCSKKFPSIKFTFESLIRNSRVNTECLANSAAKAYRRQKQMVVPFIWGILVGITITALLFQQHILFSGTINWPPDAGRVVAIDDTLRNSILIGANKSLSSRAVQTTISTRFVHQNLGNSLISSDAPPSSKIEESTKVKTRLYVGVITAEKFLPTRSVAVNNTWGNQADKLEFFAANGTPEEYGVPVVSLEGVSDHEYPPQKKAFRMLQHICTHHINDFEWFVRADDDVYMRVELLKQFLTQIDAEKMIYMGQPGHGVPEVRDRLGLHGHNFCMGGPGVFFNRKTLKALCPHISQCINDVVSGEEDVEIGRCVTAHLHIECTHAWETLKLFYHSYQEEYTEEKPFLGNLAENDHVNKALTLHHIKVPYIMYRVHRHYTSIMVNATVQKMKSQRIDLELSNIRLPMDEQRQLVTSKQIPMANKPSHLREVNTWKSFRTDSIYSIAAGDVTSDITNDVLADLKQIGETGIDEAIGLPQQQFTYSHVSDGYLRSDPVRGTDYLLDVYFSSKSNDVADEIRRVHLVRPLSELEVTHVKRPSVANKGARPPFYVILPLPGSRGSDLDVFVRNEFEPSFFVPEDDRAFLIVVPLGGADKQQSPTINEVSDWYRVKYPQTPITILERSSIQTVEDAYSQGLALIQEQQKPGDLSPLVLFTATNLTLTSNVYSSCLFR</sequence>
<dbReference type="InParanoid" id="F6S473"/>
<dbReference type="PANTHER" id="PTHR12369:SF17">
    <property type="entry name" value="CHONDROITIN SULFATE SYNTHASE 1-LIKE"/>
    <property type="match status" value="1"/>
</dbReference>
<keyword evidence="6 9" id="KW-1133">Transmembrane helix</keyword>
<evidence type="ECO:0000256" key="9">
    <source>
        <dbReference type="RuleBase" id="RU364016"/>
    </source>
</evidence>
<evidence type="ECO:0000313" key="11">
    <source>
        <dbReference type="Proteomes" id="UP000008144"/>
    </source>
</evidence>
<keyword evidence="8 9" id="KW-0472">Membrane</keyword>